<name>A0A4Q1VCR1_9BRAD</name>
<keyword evidence="3" id="KW-1185">Reference proteome</keyword>
<dbReference type="Proteomes" id="UP000290819">
    <property type="component" value="Unassembled WGS sequence"/>
</dbReference>
<evidence type="ECO:0000256" key="1">
    <source>
        <dbReference type="SAM" id="Coils"/>
    </source>
</evidence>
<accession>A0A4Q1VCR1</accession>
<protein>
    <submittedName>
        <fullName evidence="2">Uncharacterized protein</fullName>
    </submittedName>
</protein>
<organism evidence="2 3">
    <name type="scientific">Bradyrhizobium betae</name>
    <dbReference type="NCBI Taxonomy" id="244734"/>
    <lineage>
        <taxon>Bacteria</taxon>
        <taxon>Pseudomonadati</taxon>
        <taxon>Pseudomonadota</taxon>
        <taxon>Alphaproteobacteria</taxon>
        <taxon>Hyphomicrobiales</taxon>
        <taxon>Nitrobacteraceae</taxon>
        <taxon>Bradyrhizobium</taxon>
    </lineage>
</organism>
<proteinExistence type="predicted"/>
<keyword evidence="1" id="KW-0175">Coiled coil</keyword>
<evidence type="ECO:0000313" key="2">
    <source>
        <dbReference type="EMBL" id="RXT48546.1"/>
    </source>
</evidence>
<comment type="caution">
    <text evidence="2">The sequence shown here is derived from an EMBL/GenBank/DDBJ whole genome shotgun (WGS) entry which is preliminary data.</text>
</comment>
<feature type="coiled-coil region" evidence="1">
    <location>
        <begin position="30"/>
        <end position="57"/>
    </location>
</feature>
<reference evidence="2 3" key="1">
    <citation type="submission" date="2017-03" db="EMBL/GenBank/DDBJ databases">
        <authorList>
            <person name="Safronova V.I."/>
            <person name="Sazanova A.L."/>
            <person name="Chirak E.R."/>
        </authorList>
    </citation>
    <scope>NUCLEOTIDE SEQUENCE [LARGE SCALE GENOMIC DNA]</scope>
    <source>
        <strain evidence="2 3">Opo-243</strain>
    </source>
</reference>
<dbReference type="AlphaFoldDB" id="A0A4Q1VCR1"/>
<dbReference type="EMBL" id="MZXW01000016">
    <property type="protein sequence ID" value="RXT48546.1"/>
    <property type="molecule type" value="Genomic_DNA"/>
</dbReference>
<sequence length="186" mass="20709">MGLHVWTHSDMYTLAMTVTVRKPLDFRDIRTDIRARIRSLEDTSQRQQAEFVKAQEKAAAEHRQIMEGFKSAIDSYKRMLDLEEAMASHNMLDTRDKGGPAQTEVKIPVPVALPPLADFFVSKLAQNGPLTKEELREAAQAVGYFGEAGGGGRATHATLENIKRSKRVVLGDDGKFHASEMEKALL</sequence>
<gene>
    <name evidence="2" type="ORF">B5V03_11445</name>
</gene>
<evidence type="ECO:0000313" key="3">
    <source>
        <dbReference type="Proteomes" id="UP000290819"/>
    </source>
</evidence>